<proteinExistence type="predicted"/>
<name>A0A382Q1Q8_9ZZZZ</name>
<dbReference type="EMBL" id="UINC01111266">
    <property type="protein sequence ID" value="SVC79356.1"/>
    <property type="molecule type" value="Genomic_DNA"/>
</dbReference>
<feature type="region of interest" description="Disordered" evidence="1">
    <location>
        <begin position="1"/>
        <end position="61"/>
    </location>
</feature>
<reference evidence="2" key="1">
    <citation type="submission" date="2018-05" db="EMBL/GenBank/DDBJ databases">
        <authorList>
            <person name="Lanie J.A."/>
            <person name="Ng W.-L."/>
            <person name="Kazmierczak K.M."/>
            <person name="Andrzejewski T.M."/>
            <person name="Davidsen T.M."/>
            <person name="Wayne K.J."/>
            <person name="Tettelin H."/>
            <person name="Glass J.I."/>
            <person name="Rusch D."/>
            <person name="Podicherti R."/>
            <person name="Tsui H.-C.T."/>
            <person name="Winkler M.E."/>
        </authorList>
    </citation>
    <scope>NUCLEOTIDE SEQUENCE</scope>
</reference>
<gene>
    <name evidence="2" type="ORF">METZ01_LOCUS332210</name>
</gene>
<organism evidence="2">
    <name type="scientific">marine metagenome</name>
    <dbReference type="NCBI Taxonomy" id="408172"/>
    <lineage>
        <taxon>unclassified sequences</taxon>
        <taxon>metagenomes</taxon>
        <taxon>ecological metagenomes</taxon>
    </lineage>
</organism>
<accession>A0A382Q1Q8</accession>
<sequence>MAWLRSQLRQNASVRSAPPTPTNNSLNSSAQTNRYQDSDVAAQPPKLQPRHRCKVDCAVSN</sequence>
<dbReference type="AlphaFoldDB" id="A0A382Q1Q8"/>
<evidence type="ECO:0000256" key="1">
    <source>
        <dbReference type="SAM" id="MobiDB-lite"/>
    </source>
</evidence>
<protein>
    <submittedName>
        <fullName evidence="2">Uncharacterized protein</fullName>
    </submittedName>
</protein>
<evidence type="ECO:0000313" key="2">
    <source>
        <dbReference type="EMBL" id="SVC79356.1"/>
    </source>
</evidence>
<feature type="compositionally biased region" description="Polar residues" evidence="1">
    <location>
        <begin position="22"/>
        <end position="35"/>
    </location>
</feature>